<dbReference type="HOGENOM" id="CLU_039834_1_2_12"/>
<dbReference type="InterPro" id="IPR029058">
    <property type="entry name" value="AB_hydrolase_fold"/>
</dbReference>
<evidence type="ECO:0000313" key="1">
    <source>
        <dbReference type="EMBL" id="ADK81336.1"/>
    </source>
</evidence>
<accession>E1R709</accession>
<gene>
    <name evidence="1" type="ordered locus">Spirs_2220</name>
</gene>
<name>E1R709_SEDSS</name>
<dbReference type="AlphaFoldDB" id="E1R709"/>
<dbReference type="KEGG" id="ssm:Spirs_2220"/>
<dbReference type="InterPro" id="IPR000801">
    <property type="entry name" value="Esterase-like"/>
</dbReference>
<dbReference type="RefSeq" id="WP_013254799.1">
    <property type="nucleotide sequence ID" value="NC_014364.1"/>
</dbReference>
<organism evidence="1 2">
    <name type="scientific">Sediminispirochaeta smaragdinae (strain DSM 11293 / JCM 15392 / SEBR 4228)</name>
    <name type="common">Spirochaeta smaragdinae</name>
    <dbReference type="NCBI Taxonomy" id="573413"/>
    <lineage>
        <taxon>Bacteria</taxon>
        <taxon>Pseudomonadati</taxon>
        <taxon>Spirochaetota</taxon>
        <taxon>Spirochaetia</taxon>
        <taxon>Spirochaetales</taxon>
        <taxon>Spirochaetaceae</taxon>
        <taxon>Sediminispirochaeta</taxon>
    </lineage>
</organism>
<sequence length="265" mass="31052">MLEVYNTQAVSLNNVMTFRVMTPRNYETCNTQYPVLYAHDGQNIFQDETSVDGYSWKFEEYCKTHEKFLPKVIIVAIDSPQTNNKRTTLYTPFSKHFEVKKGSTFPSDVHGRGKEYLDWIVNDLKPWIDNRYRTIPEAKYTGICGNSTGSVISLYALLKYPFVFSRMISISGAFYYWYDLLKPCFETVVPEIEYIYLDVGTKDQGRITKPKEFVEGNTMIAQELSKLGYNDSQIAYHVFPEDKHTNYYFGRRFPDALRWIFQDCN</sequence>
<protein>
    <submittedName>
        <fullName evidence="1">Esterase</fullName>
    </submittedName>
</protein>
<dbReference type="EMBL" id="CP002116">
    <property type="protein sequence ID" value="ADK81336.1"/>
    <property type="molecule type" value="Genomic_DNA"/>
</dbReference>
<dbReference type="Proteomes" id="UP000002318">
    <property type="component" value="Chromosome"/>
</dbReference>
<keyword evidence="2" id="KW-1185">Reference proteome</keyword>
<dbReference type="Pfam" id="PF00756">
    <property type="entry name" value="Esterase"/>
    <property type="match status" value="1"/>
</dbReference>
<evidence type="ECO:0000313" key="2">
    <source>
        <dbReference type="Proteomes" id="UP000002318"/>
    </source>
</evidence>
<dbReference type="SUPFAM" id="SSF53474">
    <property type="entry name" value="alpha/beta-Hydrolases"/>
    <property type="match status" value="1"/>
</dbReference>
<dbReference type="Gene3D" id="3.40.50.1820">
    <property type="entry name" value="alpha/beta hydrolase"/>
    <property type="match status" value="1"/>
</dbReference>
<dbReference type="PANTHER" id="PTHR48098:SF6">
    <property type="entry name" value="FERRI-BACILLIBACTIN ESTERASE BESA"/>
    <property type="match status" value="1"/>
</dbReference>
<dbReference type="InterPro" id="IPR050583">
    <property type="entry name" value="Mycobacterial_A85_antigen"/>
</dbReference>
<dbReference type="STRING" id="573413.Spirs_2220"/>
<reference evidence="1 2" key="1">
    <citation type="journal article" date="2010" name="Stand. Genomic Sci.">
        <title>Complete genome sequence of Spirochaeta smaragdinae type strain (SEBR 4228).</title>
        <authorList>
            <person name="Mavromatis K."/>
            <person name="Yasawong M."/>
            <person name="Chertkov O."/>
            <person name="Lapidus A."/>
            <person name="Lucas S."/>
            <person name="Nolan M."/>
            <person name="Del Rio T.G."/>
            <person name="Tice H."/>
            <person name="Cheng J.F."/>
            <person name="Pitluck S."/>
            <person name="Liolios K."/>
            <person name="Ivanova N."/>
            <person name="Tapia R."/>
            <person name="Han C."/>
            <person name="Bruce D."/>
            <person name="Goodwin L."/>
            <person name="Pati A."/>
            <person name="Chen A."/>
            <person name="Palaniappan K."/>
            <person name="Land M."/>
            <person name="Hauser L."/>
            <person name="Chang Y.J."/>
            <person name="Jeffries C.D."/>
            <person name="Detter J.C."/>
            <person name="Rohde M."/>
            <person name="Brambilla E."/>
            <person name="Spring S."/>
            <person name="Goker M."/>
            <person name="Sikorski J."/>
            <person name="Woyke T."/>
            <person name="Bristow J."/>
            <person name="Eisen J.A."/>
            <person name="Markowitz V."/>
            <person name="Hugenholtz P."/>
            <person name="Klenk H.P."/>
            <person name="Kyrpides N.C."/>
        </authorList>
    </citation>
    <scope>NUCLEOTIDE SEQUENCE [LARGE SCALE GENOMIC DNA]</scope>
    <source>
        <strain evidence="2">DSM 11293 / JCM 15392 / SEBR 4228</strain>
    </source>
</reference>
<proteinExistence type="predicted"/>
<dbReference type="OrthoDB" id="9784036at2"/>
<dbReference type="PANTHER" id="PTHR48098">
    <property type="entry name" value="ENTEROCHELIN ESTERASE-RELATED"/>
    <property type="match status" value="1"/>
</dbReference>
<dbReference type="eggNOG" id="COG2819">
    <property type="taxonomic scope" value="Bacteria"/>
</dbReference>